<comment type="caution">
    <text evidence="2">The sequence shown here is derived from an EMBL/GenBank/DDBJ whole genome shotgun (WGS) entry which is preliminary data.</text>
</comment>
<proteinExistence type="predicted"/>
<dbReference type="Proteomes" id="UP000774326">
    <property type="component" value="Unassembled WGS sequence"/>
</dbReference>
<feature type="compositionally biased region" description="Pro residues" evidence="1">
    <location>
        <begin position="124"/>
        <end position="138"/>
    </location>
</feature>
<dbReference type="EMBL" id="JAEUBG010000721">
    <property type="protein sequence ID" value="KAH3687621.1"/>
    <property type="molecule type" value="Genomic_DNA"/>
</dbReference>
<feature type="compositionally biased region" description="Basic and acidic residues" evidence="1">
    <location>
        <begin position="89"/>
        <end position="98"/>
    </location>
</feature>
<sequence>SLSKSAQPAQPDSSSNLPVPSSQGTLPQPTRSAVLPAGPSIANHTPAILYGNGTSKVSGSNSKRKAEEEFTNNAKRSSVAPKNDLPLDDSPKKARERVSTLSVAPASSAKETTPVYHNPSVPSTSPPPPPSGTPPMLPSGPKNVMNQSETTGASKPADIADANVLKPSNSGYLHQPGSTSSGTGGSSGSRHGNDNWNNRPNHTNSQQGYNNNNRYGNGLNNRYGDRGGNNNNNRSYGNGYHNNRNNNHGSSYNNDQRRYHNNNRSGGYNNYNGNRAMSQQQHDINNHVNPSSSGTLKPTNTGTLPGGPSSEGAGKSNKDIDY</sequence>
<feature type="compositionally biased region" description="Low complexity" evidence="1">
    <location>
        <begin position="262"/>
        <end position="275"/>
    </location>
</feature>
<evidence type="ECO:0000313" key="3">
    <source>
        <dbReference type="Proteomes" id="UP000774326"/>
    </source>
</evidence>
<feature type="compositionally biased region" description="Polar residues" evidence="1">
    <location>
        <begin position="276"/>
        <end position="303"/>
    </location>
</feature>
<protein>
    <submittedName>
        <fullName evidence="2">Uncharacterized protein</fullName>
    </submittedName>
</protein>
<evidence type="ECO:0000313" key="2">
    <source>
        <dbReference type="EMBL" id="KAH3687621.1"/>
    </source>
</evidence>
<reference evidence="2" key="1">
    <citation type="journal article" date="2021" name="Open Biol.">
        <title>Shared evolutionary footprints suggest mitochondrial oxidative damage underlies multiple complex I losses in fungi.</title>
        <authorList>
            <person name="Schikora-Tamarit M.A."/>
            <person name="Marcet-Houben M."/>
            <person name="Nosek J."/>
            <person name="Gabaldon T."/>
        </authorList>
    </citation>
    <scope>NUCLEOTIDE SEQUENCE</scope>
    <source>
        <strain evidence="2">CBS2887</strain>
    </source>
</reference>
<reference evidence="2" key="2">
    <citation type="submission" date="2021-01" db="EMBL/GenBank/DDBJ databases">
        <authorList>
            <person name="Schikora-Tamarit M.A."/>
        </authorList>
    </citation>
    <scope>NUCLEOTIDE SEQUENCE</scope>
    <source>
        <strain evidence="2">CBS2887</strain>
    </source>
</reference>
<organism evidence="2 3">
    <name type="scientific">Wickerhamomyces pijperi</name>
    <name type="common">Yeast</name>
    <name type="synonym">Pichia pijperi</name>
    <dbReference type="NCBI Taxonomy" id="599730"/>
    <lineage>
        <taxon>Eukaryota</taxon>
        <taxon>Fungi</taxon>
        <taxon>Dikarya</taxon>
        <taxon>Ascomycota</taxon>
        <taxon>Saccharomycotina</taxon>
        <taxon>Saccharomycetes</taxon>
        <taxon>Phaffomycetales</taxon>
        <taxon>Wickerhamomycetaceae</taxon>
        <taxon>Wickerhamomyces</taxon>
    </lineage>
</organism>
<gene>
    <name evidence="2" type="ORF">WICPIJ_001431</name>
</gene>
<name>A0A9P8TR64_WICPI</name>
<feature type="compositionally biased region" description="Low complexity" evidence="1">
    <location>
        <begin position="208"/>
        <end position="254"/>
    </location>
</feature>
<feature type="compositionally biased region" description="Polar residues" evidence="1">
    <location>
        <begin position="144"/>
        <end position="153"/>
    </location>
</feature>
<evidence type="ECO:0000256" key="1">
    <source>
        <dbReference type="SAM" id="MobiDB-lite"/>
    </source>
</evidence>
<keyword evidence="3" id="KW-1185">Reference proteome</keyword>
<feature type="region of interest" description="Disordered" evidence="1">
    <location>
        <begin position="1"/>
        <end position="322"/>
    </location>
</feature>
<feature type="compositionally biased region" description="Polar residues" evidence="1">
    <location>
        <begin position="1"/>
        <end position="31"/>
    </location>
</feature>
<accession>A0A9P8TR64</accession>
<feature type="non-terminal residue" evidence="2">
    <location>
        <position position="1"/>
    </location>
</feature>
<dbReference type="AlphaFoldDB" id="A0A9P8TR64"/>
<feature type="compositionally biased region" description="Polar residues" evidence="1">
    <location>
        <begin position="52"/>
        <end position="61"/>
    </location>
</feature>
<feature type="compositionally biased region" description="Polar residues" evidence="1">
    <location>
        <begin position="194"/>
        <end position="207"/>
    </location>
</feature>